<dbReference type="Proteomes" id="UP000504618">
    <property type="component" value="Unplaced"/>
</dbReference>
<dbReference type="AlphaFoldDB" id="A0A6J1R5H9"/>
<gene>
    <name evidence="3" type="primary">LOC112466424</name>
</gene>
<feature type="chain" id="PRO_5026876988" evidence="1">
    <location>
        <begin position="20"/>
        <end position="247"/>
    </location>
</feature>
<name>A0A6J1R5H9_9HYME</name>
<protein>
    <submittedName>
        <fullName evidence="3">Uncharacterized protein LOC112466424</fullName>
    </submittedName>
</protein>
<reference evidence="3" key="1">
    <citation type="submission" date="2025-08" db="UniProtKB">
        <authorList>
            <consortium name="RefSeq"/>
        </authorList>
    </citation>
    <scope>IDENTIFICATION</scope>
    <source>
        <tissue evidence="3">Whole body</tissue>
    </source>
</reference>
<dbReference type="OrthoDB" id="7533478at2759"/>
<dbReference type="GeneID" id="112466424"/>
<feature type="signal peptide" evidence="1">
    <location>
        <begin position="1"/>
        <end position="19"/>
    </location>
</feature>
<organism evidence="2 3">
    <name type="scientific">Temnothorax curvispinosus</name>
    <dbReference type="NCBI Taxonomy" id="300111"/>
    <lineage>
        <taxon>Eukaryota</taxon>
        <taxon>Metazoa</taxon>
        <taxon>Ecdysozoa</taxon>
        <taxon>Arthropoda</taxon>
        <taxon>Hexapoda</taxon>
        <taxon>Insecta</taxon>
        <taxon>Pterygota</taxon>
        <taxon>Neoptera</taxon>
        <taxon>Endopterygota</taxon>
        <taxon>Hymenoptera</taxon>
        <taxon>Apocrita</taxon>
        <taxon>Aculeata</taxon>
        <taxon>Formicoidea</taxon>
        <taxon>Formicidae</taxon>
        <taxon>Myrmicinae</taxon>
        <taxon>Temnothorax</taxon>
    </lineage>
</organism>
<dbReference type="RefSeq" id="XP_024890269.1">
    <property type="nucleotide sequence ID" value="XM_025034501.1"/>
</dbReference>
<sequence length="247" mass="28187">MQLIAIALCLSAVLCTVYAIPLKDNLERPRLEVRSAIRNVESTLQRVERVHADTKEDTVVTVIRRFWEQMDSHRDYVDQILESMRREVNNAKFRGVDAKDCYDTNRQAIIEHTDVANKAAAECQENAEKSIENSLGFLESFISVGNNLIEELNDLIRDCHSDDTMKEDSCILIEFAKVNTDVKQFEEDVKHIESSALPVSNYVVLKATECLDEAYLLARFESEGAMMSNSRCVRDALDKEDRYDLVA</sequence>
<proteinExistence type="predicted"/>
<keyword evidence="2" id="KW-1185">Reference proteome</keyword>
<accession>A0A6J1R5H9</accession>
<keyword evidence="1" id="KW-0732">Signal</keyword>
<evidence type="ECO:0000256" key="1">
    <source>
        <dbReference type="SAM" id="SignalP"/>
    </source>
</evidence>
<evidence type="ECO:0000313" key="3">
    <source>
        <dbReference type="RefSeq" id="XP_024890269.1"/>
    </source>
</evidence>
<evidence type="ECO:0000313" key="2">
    <source>
        <dbReference type="Proteomes" id="UP000504618"/>
    </source>
</evidence>